<dbReference type="CTD" id="9944584"/>
<dbReference type="EMBL" id="JH712575">
    <property type="protein sequence ID" value="EFO21322.1"/>
    <property type="molecule type" value="Genomic_DNA"/>
</dbReference>
<dbReference type="RefSeq" id="XP_003142746.1">
    <property type="nucleotide sequence ID" value="XM_003142698.1"/>
</dbReference>
<protein>
    <submittedName>
        <fullName evidence="1">Uncharacterized protein</fullName>
    </submittedName>
</protein>
<evidence type="ECO:0000313" key="1">
    <source>
        <dbReference type="EMBL" id="EFO21322.1"/>
    </source>
</evidence>
<proteinExistence type="predicted"/>
<organism evidence="1">
    <name type="scientific">Loa loa</name>
    <name type="common">Eye worm</name>
    <name type="synonym">Filaria loa</name>
    <dbReference type="NCBI Taxonomy" id="7209"/>
    <lineage>
        <taxon>Eukaryota</taxon>
        <taxon>Metazoa</taxon>
        <taxon>Ecdysozoa</taxon>
        <taxon>Nematoda</taxon>
        <taxon>Chromadorea</taxon>
        <taxon>Rhabditida</taxon>
        <taxon>Spirurina</taxon>
        <taxon>Spiruromorpha</taxon>
        <taxon>Filarioidea</taxon>
        <taxon>Onchocercidae</taxon>
        <taxon>Loa</taxon>
    </lineage>
</organism>
<sequence>MKEYSSAYRNILLTLSKHVVEGHNRTMIECIIEDCAVIVEQVKGYASTVPSITQISAIQRSNCPDGEEGRSTPGIPGYRGEGVAFRVLNFIWDSYFHSSNYLIMTFAVQKISWNST</sequence>
<dbReference type="GeneID" id="9944584"/>
<reference evidence="1" key="1">
    <citation type="submission" date="2012-04" db="EMBL/GenBank/DDBJ databases">
        <title>The Genome Sequence of Loa loa.</title>
        <authorList>
            <consortium name="The Broad Institute Genome Sequencing Platform"/>
            <consortium name="Broad Institute Genome Sequencing Center for Infectious Disease"/>
            <person name="Nutman T.B."/>
            <person name="Fink D.L."/>
            <person name="Russ C."/>
            <person name="Young S."/>
            <person name="Zeng Q."/>
            <person name="Gargeya S."/>
            <person name="Alvarado L."/>
            <person name="Berlin A."/>
            <person name="Chapman S.B."/>
            <person name="Chen Z."/>
            <person name="Freedman E."/>
            <person name="Gellesch M."/>
            <person name="Goldberg J."/>
            <person name="Griggs A."/>
            <person name="Gujja S."/>
            <person name="Heilman E.R."/>
            <person name="Heiman D."/>
            <person name="Howarth C."/>
            <person name="Mehta T."/>
            <person name="Neiman D."/>
            <person name="Pearson M."/>
            <person name="Roberts A."/>
            <person name="Saif S."/>
            <person name="Shea T."/>
            <person name="Shenoy N."/>
            <person name="Sisk P."/>
            <person name="Stolte C."/>
            <person name="Sykes S."/>
            <person name="White J."/>
            <person name="Yandava C."/>
            <person name="Haas B."/>
            <person name="Henn M.R."/>
            <person name="Nusbaum C."/>
            <person name="Birren B."/>
        </authorList>
    </citation>
    <scope>NUCLEOTIDE SEQUENCE [LARGE SCALE GENOMIC DNA]</scope>
</reference>
<name>A0A1S0TW65_LOALO</name>
<dbReference type="KEGG" id="loa:LOAG_07164"/>
<dbReference type="InParanoid" id="A0A1S0TW65"/>
<accession>A0A1S0TW65</accession>
<gene>
    <name evidence="1" type="ORF">LOAG_07164</name>
</gene>
<dbReference type="AlphaFoldDB" id="A0A1S0TW65"/>